<dbReference type="OrthoDB" id="9992527at2759"/>
<dbReference type="InterPro" id="IPR011032">
    <property type="entry name" value="GroES-like_sf"/>
</dbReference>
<dbReference type="SMART" id="SM00829">
    <property type="entry name" value="PKS_ER"/>
    <property type="match status" value="1"/>
</dbReference>
<dbReference type="InterPro" id="IPR020843">
    <property type="entry name" value="ER"/>
</dbReference>
<evidence type="ECO:0000256" key="1">
    <source>
        <dbReference type="ARBA" id="ARBA00008072"/>
    </source>
</evidence>
<organism evidence="5 6">
    <name type="scientific">Alternaria atra</name>
    <dbReference type="NCBI Taxonomy" id="119953"/>
    <lineage>
        <taxon>Eukaryota</taxon>
        <taxon>Fungi</taxon>
        <taxon>Dikarya</taxon>
        <taxon>Ascomycota</taxon>
        <taxon>Pezizomycotina</taxon>
        <taxon>Dothideomycetes</taxon>
        <taxon>Pleosporomycetidae</taxon>
        <taxon>Pleosporales</taxon>
        <taxon>Pleosporineae</taxon>
        <taxon>Pleosporaceae</taxon>
        <taxon>Alternaria</taxon>
        <taxon>Alternaria sect. Ulocladioides</taxon>
    </lineage>
</organism>
<feature type="domain" description="Enoyl reductase (ER)" evidence="4">
    <location>
        <begin position="15"/>
        <end position="340"/>
    </location>
</feature>
<dbReference type="InterPro" id="IPR013154">
    <property type="entry name" value="ADH-like_N"/>
</dbReference>
<dbReference type="SUPFAM" id="SSF51735">
    <property type="entry name" value="NAD(P)-binding Rossmann-fold domains"/>
    <property type="match status" value="1"/>
</dbReference>
<keyword evidence="3" id="KW-0560">Oxidoreductase</keyword>
<dbReference type="PANTHER" id="PTHR45348:SF2">
    <property type="entry name" value="ZINC-TYPE ALCOHOL DEHYDROGENASE-LIKE PROTEIN C2E1P3.01"/>
    <property type="match status" value="1"/>
</dbReference>
<accession>A0A8J2I1D1</accession>
<sequence length="348" mass="37339">MSSTQTALIITLVGGRMKSTSSWPIPHPGPKQLQIRVTVAGLNPHDQKSRDNGLFVKDTLPAIIGNDIAGIVTEIGAQVTRFKVGDRVVSQSQLTNEQKALQQFAVVEEDAAAKIPEGFSDHDAATLPTNAIAALIALFDPSGLDIPAPWSKFSFDYAGTTLLIVGGGGNCGRFGVQLARLAGIGKIVVVGGDEAELKKMGATTVLDRHGGDAAVIKRIRDVVGDDLVYVFDAINPPEGQHVAISALSSIKTGKVARLRSSVGTIDESKIVGEKKAQYEMKNVLGMSQLKADTARPFWERVEGYLKDGSLVPLKYEIVAGLDVDKVNELLDRYRDGKKVIQTHFRVSE</sequence>
<dbReference type="GeneID" id="67016130"/>
<dbReference type="PANTHER" id="PTHR45348">
    <property type="entry name" value="HYPOTHETICAL OXIDOREDUCTASE (EUROFUNG)"/>
    <property type="match status" value="1"/>
</dbReference>
<evidence type="ECO:0000256" key="2">
    <source>
        <dbReference type="ARBA" id="ARBA00011245"/>
    </source>
</evidence>
<reference evidence="5" key="1">
    <citation type="submission" date="2021-05" db="EMBL/GenBank/DDBJ databases">
        <authorList>
            <person name="Stam R."/>
        </authorList>
    </citation>
    <scope>NUCLEOTIDE SEQUENCE</scope>
    <source>
        <strain evidence="5">CS162</strain>
    </source>
</reference>
<dbReference type="InterPro" id="IPR036291">
    <property type="entry name" value="NAD(P)-bd_dom_sf"/>
</dbReference>
<dbReference type="InterPro" id="IPR047122">
    <property type="entry name" value="Trans-enoyl_RdTase-like"/>
</dbReference>
<comment type="caution">
    <text evidence="5">The sequence shown here is derived from an EMBL/GenBank/DDBJ whole genome shotgun (WGS) entry which is preliminary data.</text>
</comment>
<evidence type="ECO:0000256" key="3">
    <source>
        <dbReference type="ARBA" id="ARBA00023002"/>
    </source>
</evidence>
<proteinExistence type="inferred from homology"/>
<evidence type="ECO:0000313" key="6">
    <source>
        <dbReference type="Proteomes" id="UP000676310"/>
    </source>
</evidence>
<keyword evidence="6" id="KW-1185">Reference proteome</keyword>
<dbReference type="Gene3D" id="3.40.50.720">
    <property type="entry name" value="NAD(P)-binding Rossmann-like Domain"/>
    <property type="match status" value="1"/>
</dbReference>
<dbReference type="Pfam" id="PF08240">
    <property type="entry name" value="ADH_N"/>
    <property type="match status" value="1"/>
</dbReference>
<comment type="similarity">
    <text evidence="1">Belongs to the zinc-containing alcohol dehydrogenase family.</text>
</comment>
<dbReference type="GO" id="GO:0016651">
    <property type="term" value="F:oxidoreductase activity, acting on NAD(P)H"/>
    <property type="evidence" value="ECO:0007669"/>
    <property type="project" value="InterPro"/>
</dbReference>
<gene>
    <name evidence="5" type="ORF">ALTATR162_LOCUS4460</name>
</gene>
<evidence type="ECO:0000313" key="5">
    <source>
        <dbReference type="EMBL" id="CAG5156663.1"/>
    </source>
</evidence>
<name>A0A8J2I1D1_9PLEO</name>
<dbReference type="AlphaFoldDB" id="A0A8J2I1D1"/>
<dbReference type="SUPFAM" id="SSF50129">
    <property type="entry name" value="GroES-like"/>
    <property type="match status" value="1"/>
</dbReference>
<dbReference type="RefSeq" id="XP_043168006.1">
    <property type="nucleotide sequence ID" value="XM_043312071.1"/>
</dbReference>
<dbReference type="CDD" id="cd08249">
    <property type="entry name" value="enoyl_reductase_like"/>
    <property type="match status" value="1"/>
</dbReference>
<comment type="subunit">
    <text evidence="2">Monomer.</text>
</comment>
<protein>
    <recommendedName>
        <fullName evidence="4">Enoyl reductase (ER) domain-containing protein</fullName>
    </recommendedName>
</protein>
<evidence type="ECO:0000259" key="4">
    <source>
        <dbReference type="SMART" id="SM00829"/>
    </source>
</evidence>
<dbReference type="EMBL" id="CAJRGZ010000017">
    <property type="protein sequence ID" value="CAG5156663.1"/>
    <property type="molecule type" value="Genomic_DNA"/>
</dbReference>
<dbReference type="Gene3D" id="3.90.180.10">
    <property type="entry name" value="Medium-chain alcohol dehydrogenases, catalytic domain"/>
    <property type="match status" value="1"/>
</dbReference>
<dbReference type="Proteomes" id="UP000676310">
    <property type="component" value="Unassembled WGS sequence"/>
</dbReference>